<evidence type="ECO:0000313" key="2">
    <source>
        <dbReference type="EMBL" id="EGS22657.1"/>
    </source>
</evidence>
<reference evidence="2 3" key="1">
    <citation type="journal article" date="2011" name="Cell">
        <title>Insight into structure and assembly of the nuclear pore complex by utilizing the genome of a eukaryotic thermophile.</title>
        <authorList>
            <person name="Amlacher S."/>
            <person name="Sarges P."/>
            <person name="Flemming D."/>
            <person name="van Noort V."/>
            <person name="Kunze R."/>
            <person name="Devos D.P."/>
            <person name="Arumugam M."/>
            <person name="Bork P."/>
            <person name="Hurt E."/>
        </authorList>
    </citation>
    <scope>NUCLEOTIDE SEQUENCE [LARGE SCALE GENOMIC DNA]</scope>
    <source>
        <strain evidence="3">DSM 1495 / CBS 144.50 / IMI 039719</strain>
    </source>
</reference>
<dbReference type="Proteomes" id="UP000008066">
    <property type="component" value="Unassembled WGS sequence"/>
</dbReference>
<dbReference type="eggNOG" id="ENOG502T6DM">
    <property type="taxonomic scope" value="Eukaryota"/>
</dbReference>
<dbReference type="RefSeq" id="XP_006691649.1">
    <property type="nucleotide sequence ID" value="XM_006691586.1"/>
</dbReference>
<protein>
    <submittedName>
        <fullName evidence="2">Uncharacterized protein</fullName>
    </submittedName>
</protein>
<dbReference type="HOGENOM" id="CLU_463210_0_0_1"/>
<feature type="compositionally biased region" description="Pro residues" evidence="1">
    <location>
        <begin position="504"/>
        <end position="518"/>
    </location>
</feature>
<organism evidence="3">
    <name type="scientific">Chaetomium thermophilum (strain DSM 1495 / CBS 144.50 / IMI 039719)</name>
    <name type="common">Thermochaetoides thermophila</name>
    <dbReference type="NCBI Taxonomy" id="759272"/>
    <lineage>
        <taxon>Eukaryota</taxon>
        <taxon>Fungi</taxon>
        <taxon>Dikarya</taxon>
        <taxon>Ascomycota</taxon>
        <taxon>Pezizomycotina</taxon>
        <taxon>Sordariomycetes</taxon>
        <taxon>Sordariomycetidae</taxon>
        <taxon>Sordariales</taxon>
        <taxon>Chaetomiaceae</taxon>
        <taxon>Thermochaetoides</taxon>
    </lineage>
</organism>
<proteinExistence type="predicted"/>
<feature type="compositionally biased region" description="Basic residues" evidence="1">
    <location>
        <begin position="50"/>
        <end position="61"/>
    </location>
</feature>
<dbReference type="EMBL" id="GL988039">
    <property type="protein sequence ID" value="EGS22657.1"/>
    <property type="molecule type" value="Genomic_DNA"/>
</dbReference>
<keyword evidence="3" id="KW-1185">Reference proteome</keyword>
<feature type="compositionally biased region" description="Polar residues" evidence="1">
    <location>
        <begin position="278"/>
        <end position="290"/>
    </location>
</feature>
<dbReference type="KEGG" id="cthr:CTHT_0011290"/>
<evidence type="ECO:0000256" key="1">
    <source>
        <dbReference type="SAM" id="MobiDB-lite"/>
    </source>
</evidence>
<feature type="region of interest" description="Disordered" evidence="1">
    <location>
        <begin position="1"/>
        <end position="313"/>
    </location>
</feature>
<sequence>MERDDAAVTITTTDYDSDDPEEVDDVFEGENVTEKPSNQSVERSKEKKPGKTKSPRQKKAFQAKPNITKCTCGGNGAEGDAENAKAEKPNEEKKEKEQEEARRRQSVPGATLDSNKKKASLRKSRRSWSPYIEEYPEVPRPTIRLKEHKIQRTASMIETKYDGETKDSLSPSKTRGKSLTKKRRSRPHRQSSKESSSSSQSSRHQKHRKKSHKHRQNEQPSDSGIDGVDFDVDEPCLSLPHSAQQELSPDMSSNLATRGSSSPKKHKKRHKSRKTKSMTLSVHNEQQGYQRASKHSVVNSERGKYRSQSRPRRRTMLDALSIVTLDTTHRDVVGSVCDVWRAQPEDYEYPESDFSAAESDDDGPRSVRLLGVEDLPPRRHKSSPYLPPPDGHRGDFDFQASCQQPRPPSTIFTRNPTPTPIVSSYKDVPTIESWALTRYKRPTASFLKLDEPQFLNMEPESFDHDDYEHHDFTRFGQCHSVGLRNFRLGPPVPTHRRHRGRPNTYPPPAGPQPTPLRPPQTWTYPRHRETSPAPAFFAARRTREFLAPKPRRAAERFDFNAWGCDRASKSSLTLGLY</sequence>
<feature type="region of interest" description="Disordered" evidence="1">
    <location>
        <begin position="350"/>
        <end position="418"/>
    </location>
</feature>
<dbReference type="AlphaFoldDB" id="G0S0U7"/>
<name>G0S0U7_CHATD</name>
<feature type="compositionally biased region" description="Low complexity" evidence="1">
    <location>
        <begin position="193"/>
        <end position="202"/>
    </location>
</feature>
<dbReference type="GeneID" id="18255167"/>
<feature type="compositionally biased region" description="Acidic residues" evidence="1">
    <location>
        <begin position="15"/>
        <end position="28"/>
    </location>
</feature>
<feature type="compositionally biased region" description="Basic residues" evidence="1">
    <location>
        <begin position="117"/>
        <end position="126"/>
    </location>
</feature>
<feature type="compositionally biased region" description="Basic residues" evidence="1">
    <location>
        <begin position="174"/>
        <end position="190"/>
    </location>
</feature>
<dbReference type="STRING" id="759272.G0S0U7"/>
<feature type="compositionally biased region" description="Basic residues" evidence="1">
    <location>
        <begin position="263"/>
        <end position="276"/>
    </location>
</feature>
<accession>G0S0U7</accession>
<feature type="compositionally biased region" description="Polar residues" evidence="1">
    <location>
        <begin position="241"/>
        <end position="259"/>
    </location>
</feature>
<feature type="compositionally biased region" description="Polar residues" evidence="1">
    <location>
        <begin position="400"/>
        <end position="418"/>
    </location>
</feature>
<evidence type="ECO:0000313" key="3">
    <source>
        <dbReference type="Proteomes" id="UP000008066"/>
    </source>
</evidence>
<feature type="region of interest" description="Disordered" evidence="1">
    <location>
        <begin position="488"/>
        <end position="525"/>
    </location>
</feature>
<feature type="compositionally biased region" description="Basic residues" evidence="1">
    <location>
        <begin position="203"/>
        <end position="215"/>
    </location>
</feature>
<feature type="compositionally biased region" description="Basic and acidic residues" evidence="1">
    <location>
        <begin position="82"/>
        <end position="103"/>
    </location>
</feature>
<gene>
    <name evidence="2" type="ORF">CTHT_0011290</name>
</gene>
<dbReference type="OrthoDB" id="4586438at2759"/>